<proteinExistence type="inferred from homology"/>
<evidence type="ECO:0000256" key="6">
    <source>
        <dbReference type="ARBA" id="ARBA00023237"/>
    </source>
</evidence>
<dbReference type="PROSITE" id="PS52016">
    <property type="entry name" value="TONB_DEPENDENT_REC_3"/>
    <property type="match status" value="1"/>
</dbReference>
<feature type="domain" description="TonB-dependent receptor plug" evidence="9">
    <location>
        <begin position="135"/>
        <end position="258"/>
    </location>
</feature>
<keyword evidence="6 7" id="KW-0998">Cell outer membrane</keyword>
<keyword evidence="2 7" id="KW-0813">Transport</keyword>
<accession>A0A8J6Q2J3</accession>
<dbReference type="InterPro" id="IPR008969">
    <property type="entry name" value="CarboxyPept-like_regulatory"/>
</dbReference>
<evidence type="ECO:0000313" key="11">
    <source>
        <dbReference type="Proteomes" id="UP000600588"/>
    </source>
</evidence>
<evidence type="ECO:0000256" key="5">
    <source>
        <dbReference type="ARBA" id="ARBA00023136"/>
    </source>
</evidence>
<dbReference type="InterPro" id="IPR023997">
    <property type="entry name" value="TonB-dep_OMP_SusC/RagA_CS"/>
</dbReference>
<dbReference type="Gene3D" id="2.170.130.10">
    <property type="entry name" value="TonB-dependent receptor, plug domain"/>
    <property type="match status" value="1"/>
</dbReference>
<comment type="similarity">
    <text evidence="7">Belongs to the TonB-dependent receptor family.</text>
</comment>
<keyword evidence="11" id="KW-1185">Reference proteome</keyword>
<evidence type="ECO:0000256" key="2">
    <source>
        <dbReference type="ARBA" id="ARBA00022448"/>
    </source>
</evidence>
<dbReference type="InterPro" id="IPR037066">
    <property type="entry name" value="Plug_dom_sf"/>
</dbReference>
<sequence>MKYNITNLLYSVSLVLIFFTSFQLSAQTSDQVVRGQVVDAKTNEPILGATVIEQDAENRTVTGVVTDFDGNFAIRIKNTNHKLVVSTIGYTTQALEIGVIREFKVALVEKVEGLDEIVITAAKGADDGLLNIADRNLTTSVVTVKASDIQNTQAASIDEALQGRVPGVDITANSGDPGAGMQIRIRGTSSITGSSDPLIVVDGMPYETSIPDDFNFGTADQQGYAALLNIAPSDIESITILKDAAATAMWGARAAAGVLIINTKRGAVGSPKIGYSFTGTYMELPNTIPMLNGDQYSQLIPEAYMNRTGTPLPTSLPEFQYDPQEVYYYKNYGNNTDWVEAITQTGLTGEHNISLQGGGERARYYSSVGYYNSRGVTKGTAYERINGRLNLDYVVSDRIRFKADISYTHSDTDRNYVNSFDRSRDYDLLRSVAYVKMPNMSIYEYDDVGDITPNYFSPAINIQGAYPRTYNPVAMAEFATNNQIGERIVPHFNLKVDLIPNRLISTFDIQYDFNSTKAKSFLPQNATGRPFTETVVNRASDSDVDITSITTKTNIVYTPDLGEKHSFQSILSLQSNDVRVETHEVLTSNTASSLLTDPSVPSRTQNSELVLNTFNGQSRNVGALINAQYGYNDKYLFNVGLRADGNSKFGPENRYALFPSVSTRWRVSSEKFMESLDWVDDFSIRASLGQSGRAPRNDYRYFNIYSNYATEYLGLNGIYPANIQLNNLRWETLTGSNLGFNIQLFDKRIMMDIDLYKNRTEDLLFRNIDITSVSGYSNLSDQNVGVLDNQGWEIGLYTTPFKNDKWTIDFNFNISRNENVIREISEFYPNESGNIDRNGEYKRFLQVDNPFGSFYGYKFKGVYSDLESTKALDANGNVIIGPNGQEVYMRFNYPNIDYTFQPGDAIYEDINKDGNIDSRDVVYLGNSNPKFTGGFGPSFSYNKQFKLQLFFTYRLDYDIINGTDMITTNMYGFDNQSTAVLSRWRNPGDQTDMPRAIYRGGYNWLGSSRYVEDASFLRFRSATFSYKFGDKFLKSLKLDDLNLFFTADNIMTFTKYRGQDPEVNMRGGDPFGIAIDNARTPPTRRFTLGLRTRF</sequence>
<comment type="caution">
    <text evidence="10">The sequence shown here is derived from an EMBL/GenBank/DDBJ whole genome shotgun (WGS) entry which is preliminary data.</text>
</comment>
<comment type="subcellular location">
    <subcellularLocation>
        <location evidence="1 7">Cell outer membrane</location>
        <topology evidence="1 7">Multi-pass membrane protein</topology>
    </subcellularLocation>
</comment>
<dbReference type="InterPro" id="IPR039426">
    <property type="entry name" value="TonB-dep_rcpt-like"/>
</dbReference>
<feature type="signal peptide" evidence="8">
    <location>
        <begin position="1"/>
        <end position="26"/>
    </location>
</feature>
<evidence type="ECO:0000256" key="1">
    <source>
        <dbReference type="ARBA" id="ARBA00004571"/>
    </source>
</evidence>
<dbReference type="Pfam" id="PF13715">
    <property type="entry name" value="CarbopepD_reg_2"/>
    <property type="match status" value="1"/>
</dbReference>
<dbReference type="NCBIfam" id="TIGR04057">
    <property type="entry name" value="SusC_RagA_signa"/>
    <property type="match status" value="1"/>
</dbReference>
<keyword evidence="3 7" id="KW-1134">Transmembrane beta strand</keyword>
<dbReference type="AlphaFoldDB" id="A0A8J6Q2J3"/>
<feature type="chain" id="PRO_5035270423" evidence="8">
    <location>
        <begin position="27"/>
        <end position="1094"/>
    </location>
</feature>
<dbReference type="InterPro" id="IPR012910">
    <property type="entry name" value="Plug_dom"/>
</dbReference>
<reference evidence="10 11" key="1">
    <citation type="submission" date="2020-09" db="EMBL/GenBank/DDBJ databases">
        <title>TT11 complete genome.</title>
        <authorList>
            <person name="Wu Z."/>
        </authorList>
    </citation>
    <scope>NUCLEOTIDE SEQUENCE [LARGE SCALE GENOMIC DNA]</scope>
    <source>
        <strain evidence="10 11">TT11</strain>
    </source>
</reference>
<evidence type="ECO:0000256" key="8">
    <source>
        <dbReference type="SAM" id="SignalP"/>
    </source>
</evidence>
<evidence type="ECO:0000256" key="3">
    <source>
        <dbReference type="ARBA" id="ARBA00022452"/>
    </source>
</evidence>
<gene>
    <name evidence="10" type="ORF">ICJ83_08595</name>
</gene>
<protein>
    <submittedName>
        <fullName evidence="10">SusC/RagA family TonB-linked outer membrane protein</fullName>
    </submittedName>
</protein>
<keyword evidence="8" id="KW-0732">Signal</keyword>
<dbReference type="Gene3D" id="2.40.170.20">
    <property type="entry name" value="TonB-dependent receptor, beta-barrel domain"/>
    <property type="match status" value="1"/>
</dbReference>
<dbReference type="GO" id="GO:0009279">
    <property type="term" value="C:cell outer membrane"/>
    <property type="evidence" value="ECO:0007669"/>
    <property type="project" value="UniProtKB-SubCell"/>
</dbReference>
<dbReference type="Proteomes" id="UP000600588">
    <property type="component" value="Unassembled WGS sequence"/>
</dbReference>
<name>A0A8J6Q2J3_9FLAO</name>
<organism evidence="10 11">
    <name type="scientific">Aestuariibaculum sediminum</name>
    <dbReference type="NCBI Taxonomy" id="2770637"/>
    <lineage>
        <taxon>Bacteria</taxon>
        <taxon>Pseudomonadati</taxon>
        <taxon>Bacteroidota</taxon>
        <taxon>Flavobacteriia</taxon>
        <taxon>Flavobacteriales</taxon>
        <taxon>Flavobacteriaceae</taxon>
    </lineage>
</organism>
<evidence type="ECO:0000256" key="4">
    <source>
        <dbReference type="ARBA" id="ARBA00022692"/>
    </source>
</evidence>
<dbReference type="Pfam" id="PF07715">
    <property type="entry name" value="Plug"/>
    <property type="match status" value="1"/>
</dbReference>
<dbReference type="NCBIfam" id="TIGR04056">
    <property type="entry name" value="OMP_RagA_SusC"/>
    <property type="match status" value="1"/>
</dbReference>
<dbReference type="InterPro" id="IPR023996">
    <property type="entry name" value="TonB-dep_OMP_SusC/RagA"/>
</dbReference>
<dbReference type="SUPFAM" id="SSF49464">
    <property type="entry name" value="Carboxypeptidase regulatory domain-like"/>
    <property type="match status" value="1"/>
</dbReference>
<evidence type="ECO:0000259" key="9">
    <source>
        <dbReference type="Pfam" id="PF07715"/>
    </source>
</evidence>
<dbReference type="EMBL" id="JACVXB010000003">
    <property type="protein sequence ID" value="MBD0832189.1"/>
    <property type="molecule type" value="Genomic_DNA"/>
</dbReference>
<dbReference type="Gene3D" id="2.60.40.1120">
    <property type="entry name" value="Carboxypeptidase-like, regulatory domain"/>
    <property type="match status" value="1"/>
</dbReference>
<dbReference type="InterPro" id="IPR036942">
    <property type="entry name" value="Beta-barrel_TonB_sf"/>
</dbReference>
<evidence type="ECO:0000256" key="7">
    <source>
        <dbReference type="PROSITE-ProRule" id="PRU01360"/>
    </source>
</evidence>
<dbReference type="SUPFAM" id="SSF56935">
    <property type="entry name" value="Porins"/>
    <property type="match status" value="1"/>
</dbReference>
<evidence type="ECO:0000313" key="10">
    <source>
        <dbReference type="EMBL" id="MBD0832189.1"/>
    </source>
</evidence>
<keyword evidence="4 7" id="KW-0812">Transmembrane</keyword>
<dbReference type="RefSeq" id="WP_188229978.1">
    <property type="nucleotide sequence ID" value="NZ_JACVXB010000003.1"/>
</dbReference>
<keyword evidence="5 7" id="KW-0472">Membrane</keyword>